<evidence type="ECO:0000256" key="1">
    <source>
        <dbReference type="ARBA" id="ARBA00023121"/>
    </source>
</evidence>
<organism evidence="2 3">
    <name type="scientific">Candidatus Amunia macphersoniae</name>
    <dbReference type="NCBI Taxonomy" id="3127014"/>
    <lineage>
        <taxon>Bacteria</taxon>
        <taxon>Bacillati</taxon>
        <taxon>Candidatus Dormiibacterota</taxon>
        <taxon>Candidatus Dormibacteria</taxon>
        <taxon>Candidatus Aeolococcales</taxon>
        <taxon>Candidatus Aeolococcaceae</taxon>
        <taxon>Candidatus Amunia</taxon>
    </lineage>
</organism>
<dbReference type="PANTHER" id="PTHR33434:SF2">
    <property type="entry name" value="FATTY ACID-BINDING PROTEIN TM_1468"/>
    <property type="match status" value="1"/>
</dbReference>
<name>A0A934KKA2_9BACT</name>
<dbReference type="SUPFAM" id="SSF82549">
    <property type="entry name" value="DAK1/DegV-like"/>
    <property type="match status" value="1"/>
</dbReference>
<comment type="caution">
    <text evidence="2">The sequence shown here is derived from an EMBL/GenBank/DDBJ whole genome shotgun (WGS) entry which is preliminary data.</text>
</comment>
<dbReference type="PANTHER" id="PTHR33434">
    <property type="entry name" value="DEGV DOMAIN-CONTAINING PROTEIN DR_1986-RELATED"/>
    <property type="match status" value="1"/>
</dbReference>
<dbReference type="Gene3D" id="3.40.50.10170">
    <property type="match status" value="1"/>
</dbReference>
<gene>
    <name evidence="2" type="ORF">JF887_07605</name>
</gene>
<dbReference type="EMBL" id="JAEKNN010000033">
    <property type="protein sequence ID" value="MBJ7609282.1"/>
    <property type="molecule type" value="Genomic_DNA"/>
</dbReference>
<proteinExistence type="predicted"/>
<dbReference type="GO" id="GO:0008289">
    <property type="term" value="F:lipid binding"/>
    <property type="evidence" value="ECO:0007669"/>
    <property type="project" value="UniProtKB-KW"/>
</dbReference>
<evidence type="ECO:0000313" key="2">
    <source>
        <dbReference type="EMBL" id="MBJ7609282.1"/>
    </source>
</evidence>
<protein>
    <submittedName>
        <fullName evidence="2">DegV family protein</fullName>
    </submittedName>
</protein>
<accession>A0A934KKA2</accession>
<reference evidence="2 3" key="1">
    <citation type="submission" date="2020-10" db="EMBL/GenBank/DDBJ databases">
        <title>Ca. Dormibacterota MAGs.</title>
        <authorList>
            <person name="Montgomery K."/>
        </authorList>
    </citation>
    <scope>NUCLEOTIDE SEQUENCE [LARGE SCALE GENOMIC DNA]</scope>
    <source>
        <strain evidence="2">Mitchell_Peninsula_5</strain>
    </source>
</reference>
<dbReference type="Pfam" id="PF02645">
    <property type="entry name" value="DegV"/>
    <property type="match status" value="1"/>
</dbReference>
<dbReference type="InterPro" id="IPR003797">
    <property type="entry name" value="DegV"/>
</dbReference>
<dbReference type="PROSITE" id="PS51482">
    <property type="entry name" value="DEGV"/>
    <property type="match status" value="1"/>
</dbReference>
<dbReference type="Gene3D" id="3.30.1180.10">
    <property type="match status" value="1"/>
</dbReference>
<keyword evidence="1" id="KW-0446">Lipid-binding</keyword>
<dbReference type="InterPro" id="IPR043168">
    <property type="entry name" value="DegV_C"/>
</dbReference>
<sequence length="291" mass="30811">MTSRRVALVVDSGAALAEQIDAGLAVVPYHIVVGGVTLDNLPDGELYTRLRRGERATTSTPSPGDYLRAFRALATHSESIICLTIPARWSGTHDSALIAARLFAAEHHQLAAEVVETPTAAAGYGLVARIADVMCDRGAPCEDVMTRIRVACDQVRMYGALASLEHVARSGRVPALVAGVSDALHVRAVFEMHGGGTSRVALARTDGGVLRALERAARERLDPAVRHRLTFFHADAAEAADRLRERLLAACQVDHHETVALAPVVGIHIGPGAVGFAALPLRDDDPPAKAA</sequence>
<dbReference type="InterPro" id="IPR050270">
    <property type="entry name" value="DegV_domain_contain"/>
</dbReference>
<dbReference type="AlphaFoldDB" id="A0A934KKA2"/>
<evidence type="ECO:0000313" key="3">
    <source>
        <dbReference type="Proteomes" id="UP000614410"/>
    </source>
</evidence>
<dbReference type="Proteomes" id="UP000614410">
    <property type="component" value="Unassembled WGS sequence"/>
</dbReference>
<dbReference type="NCBIfam" id="TIGR00762">
    <property type="entry name" value="DegV"/>
    <property type="match status" value="1"/>
</dbReference>